<evidence type="ECO:0000256" key="1">
    <source>
        <dbReference type="SAM" id="MobiDB-lite"/>
    </source>
</evidence>
<keyword evidence="2" id="KW-0472">Membrane</keyword>
<keyword evidence="2" id="KW-0812">Transmembrane</keyword>
<name>A0A9P6I7Y9_9PEZI</name>
<reference evidence="3" key="2">
    <citation type="submission" date="2020-11" db="EMBL/GenBank/DDBJ databases">
        <title>Whole genome sequencing of Colletotrichum sp.</title>
        <authorList>
            <person name="Li H."/>
        </authorList>
    </citation>
    <scope>NUCLEOTIDE SEQUENCE</scope>
    <source>
        <strain evidence="3">CkLH20</strain>
    </source>
</reference>
<feature type="region of interest" description="Disordered" evidence="1">
    <location>
        <begin position="155"/>
        <end position="185"/>
    </location>
</feature>
<keyword evidence="2" id="KW-1133">Transmembrane helix</keyword>
<feature type="compositionally biased region" description="Polar residues" evidence="1">
    <location>
        <begin position="326"/>
        <end position="335"/>
    </location>
</feature>
<accession>A0A9P6I7Y9</accession>
<dbReference type="AlphaFoldDB" id="A0A9P6I7Y9"/>
<evidence type="ECO:0000313" key="3">
    <source>
        <dbReference type="EMBL" id="KAF9877629.1"/>
    </source>
</evidence>
<dbReference type="RefSeq" id="XP_038747090.1">
    <property type="nucleotide sequence ID" value="XM_038887483.1"/>
</dbReference>
<feature type="compositionally biased region" description="Low complexity" evidence="1">
    <location>
        <begin position="155"/>
        <end position="173"/>
    </location>
</feature>
<dbReference type="Proteomes" id="UP000781932">
    <property type="component" value="Unassembled WGS sequence"/>
</dbReference>
<dbReference type="OrthoDB" id="5244978at2759"/>
<protein>
    <submittedName>
        <fullName evidence="3">Uncharacterized protein</fullName>
    </submittedName>
</protein>
<dbReference type="GeneID" id="62160557"/>
<reference evidence="3" key="1">
    <citation type="submission" date="2020-03" db="EMBL/GenBank/DDBJ databases">
        <authorList>
            <person name="He L."/>
        </authorList>
    </citation>
    <scope>NUCLEOTIDE SEQUENCE</scope>
    <source>
        <strain evidence="3">CkLH20</strain>
    </source>
</reference>
<organism evidence="3 4">
    <name type="scientific">Colletotrichum karsti</name>
    <dbReference type="NCBI Taxonomy" id="1095194"/>
    <lineage>
        <taxon>Eukaryota</taxon>
        <taxon>Fungi</taxon>
        <taxon>Dikarya</taxon>
        <taxon>Ascomycota</taxon>
        <taxon>Pezizomycotina</taxon>
        <taxon>Sordariomycetes</taxon>
        <taxon>Hypocreomycetidae</taxon>
        <taxon>Glomerellales</taxon>
        <taxon>Glomerellaceae</taxon>
        <taxon>Colletotrichum</taxon>
        <taxon>Colletotrichum boninense species complex</taxon>
    </lineage>
</organism>
<dbReference type="CDD" id="cd12087">
    <property type="entry name" value="TM_EGFR-like"/>
    <property type="match status" value="1"/>
</dbReference>
<comment type="caution">
    <text evidence="3">The sequence shown here is derived from an EMBL/GenBank/DDBJ whole genome shotgun (WGS) entry which is preliminary data.</text>
</comment>
<evidence type="ECO:0000256" key="2">
    <source>
        <dbReference type="SAM" id="Phobius"/>
    </source>
</evidence>
<dbReference type="EMBL" id="JAATWM020000013">
    <property type="protein sequence ID" value="KAF9877629.1"/>
    <property type="molecule type" value="Genomic_DNA"/>
</dbReference>
<evidence type="ECO:0000313" key="4">
    <source>
        <dbReference type="Proteomes" id="UP000781932"/>
    </source>
</evidence>
<feature type="region of interest" description="Disordered" evidence="1">
    <location>
        <begin position="278"/>
        <end position="379"/>
    </location>
</feature>
<feature type="compositionally biased region" description="Polar residues" evidence="1">
    <location>
        <begin position="292"/>
        <end position="317"/>
    </location>
</feature>
<keyword evidence="4" id="KW-1185">Reference proteome</keyword>
<proteinExistence type="predicted"/>
<feature type="compositionally biased region" description="Polar residues" evidence="1">
    <location>
        <begin position="343"/>
        <end position="363"/>
    </location>
</feature>
<sequence length="511" mass="54538">MEGDECSPLEGKSWSRVASNVPDPPKCIEECRARFLRDVVQGYDDSRLPEVCGILSKNDGAQERLWDLYCCNSSACGVKPEMGQDPGVNWIVNRCQSHGIQDPGPPSLGHICPVIGPPGDCAKGLFYSDGRPHPTPYATQSQGFWATPTSASMTSSVSATRSGHSASGTSSASNLKQSDEDQPSGSLPLGPRIAIGVCGAVVLLAIVAVAICLYRRRSRRGYTQSIKSEIKHNPLPQACSPTPLISPTASTHENIHNPVPLTPPPRLKERRILPTLLTPTSSEFGGSFPGTPVSNLNSSTSSFPQPPFVTQRNSSFSSRHHRPTKSLVNPPSTIFQGKELKTASMSSATTGRTARTVSNTSSGFPYPVPSSPSRPARPHEMPLRIPDLVCPGPPPNRALPPPPPPVSPVSPIALLRQHSTDNGHNVSMALAAGFIPPRNPARGVVLGKDSRDFCDLTESYARESKDRDSWGSWSIGAGGTILGSSSIQRGGERVNSPVLEEADLERMGGRY</sequence>
<gene>
    <name evidence="3" type="ORF">CkaCkLH20_04764</name>
</gene>
<feature type="transmembrane region" description="Helical" evidence="2">
    <location>
        <begin position="193"/>
        <end position="214"/>
    </location>
</feature>